<dbReference type="eggNOG" id="KOG0247">
    <property type="taxonomic scope" value="Eukaryota"/>
</dbReference>
<gene>
    <name evidence="14" type="ORF">CAOG_005068</name>
</gene>
<evidence type="ECO:0000256" key="6">
    <source>
        <dbReference type="ARBA" id="ARBA00022840"/>
    </source>
</evidence>
<feature type="compositionally biased region" description="Acidic residues" evidence="12">
    <location>
        <begin position="532"/>
        <end position="541"/>
    </location>
</feature>
<dbReference type="GO" id="GO:0008017">
    <property type="term" value="F:microtubule binding"/>
    <property type="evidence" value="ECO:0007669"/>
    <property type="project" value="InterPro"/>
</dbReference>
<dbReference type="InterPro" id="IPR019821">
    <property type="entry name" value="Kinesin_motor_CS"/>
</dbReference>
<dbReference type="GO" id="GO:0090307">
    <property type="term" value="P:mitotic spindle assembly"/>
    <property type="evidence" value="ECO:0007669"/>
    <property type="project" value="TreeGrafter"/>
</dbReference>
<dbReference type="InParanoid" id="A0A0D2WRB9"/>
<dbReference type="InterPro" id="IPR038105">
    <property type="entry name" value="Kif23_Arf-bd_sf"/>
</dbReference>
<comment type="subcellular location">
    <subcellularLocation>
        <location evidence="1">Cytoplasm</location>
        <location evidence="1">Cytoskeleton</location>
        <location evidence="1">Spindle</location>
    </subcellularLocation>
</comment>
<dbReference type="GO" id="GO:0005876">
    <property type="term" value="C:spindle microtubule"/>
    <property type="evidence" value="ECO:0007669"/>
    <property type="project" value="TreeGrafter"/>
</dbReference>
<evidence type="ECO:0000256" key="8">
    <source>
        <dbReference type="ARBA" id="ARBA00023175"/>
    </source>
</evidence>
<dbReference type="Pfam" id="PF00225">
    <property type="entry name" value="Kinesin"/>
    <property type="match status" value="1"/>
</dbReference>
<dbReference type="PANTHER" id="PTHR47970">
    <property type="entry name" value="KINESIN-LIKE PROTEIN KIF11"/>
    <property type="match status" value="1"/>
</dbReference>
<dbReference type="InterPro" id="IPR001752">
    <property type="entry name" value="Kinesin_motor_dom"/>
</dbReference>
<keyword evidence="4" id="KW-0493">Microtubule</keyword>
<dbReference type="GO" id="GO:0051231">
    <property type="term" value="P:spindle elongation"/>
    <property type="evidence" value="ECO:0007669"/>
    <property type="project" value="TreeGrafter"/>
</dbReference>
<dbReference type="GO" id="GO:0005634">
    <property type="term" value="C:nucleus"/>
    <property type="evidence" value="ECO:0007669"/>
    <property type="project" value="TreeGrafter"/>
</dbReference>
<dbReference type="AlphaFoldDB" id="A0A0D2WRB9"/>
<dbReference type="PhylomeDB" id="A0A0D2WRB9"/>
<keyword evidence="6 10" id="KW-0067">ATP-binding</keyword>
<dbReference type="GO" id="GO:0007018">
    <property type="term" value="P:microtubule-based movement"/>
    <property type="evidence" value="ECO:0007669"/>
    <property type="project" value="InterPro"/>
</dbReference>
<dbReference type="InterPro" id="IPR047149">
    <property type="entry name" value="KIF11-like"/>
</dbReference>
<evidence type="ECO:0000259" key="13">
    <source>
        <dbReference type="PROSITE" id="PS50067"/>
    </source>
</evidence>
<dbReference type="GO" id="GO:0072686">
    <property type="term" value="C:mitotic spindle"/>
    <property type="evidence" value="ECO:0007669"/>
    <property type="project" value="TreeGrafter"/>
</dbReference>
<feature type="compositionally biased region" description="Basic and acidic residues" evidence="12">
    <location>
        <begin position="1126"/>
        <end position="1135"/>
    </location>
</feature>
<dbReference type="InterPro" id="IPR036961">
    <property type="entry name" value="Kinesin_motor_dom_sf"/>
</dbReference>
<keyword evidence="15" id="KW-1185">Reference proteome</keyword>
<dbReference type="PROSITE" id="PS00411">
    <property type="entry name" value="KINESIN_MOTOR_1"/>
    <property type="match status" value="1"/>
</dbReference>
<dbReference type="Proteomes" id="UP000008743">
    <property type="component" value="Unassembled WGS sequence"/>
</dbReference>
<dbReference type="OMA" id="CARTKNT"/>
<feature type="region of interest" description="Disordered" evidence="12">
    <location>
        <begin position="1057"/>
        <end position="1167"/>
    </location>
</feature>
<organism evidence="14 15">
    <name type="scientific">Capsaspora owczarzaki (strain ATCC 30864)</name>
    <dbReference type="NCBI Taxonomy" id="595528"/>
    <lineage>
        <taxon>Eukaryota</taxon>
        <taxon>Filasterea</taxon>
        <taxon>Capsaspora</taxon>
    </lineage>
</organism>
<comment type="similarity">
    <text evidence="10">Belongs to the TRAFAC class myosin-kinesin ATPase superfamily. Kinesin family.</text>
</comment>
<feature type="compositionally biased region" description="Acidic residues" evidence="12">
    <location>
        <begin position="1077"/>
        <end position="1092"/>
    </location>
</feature>
<dbReference type="STRING" id="595528.A0A0D2WRB9"/>
<feature type="binding site" evidence="10">
    <location>
        <begin position="152"/>
        <end position="159"/>
    </location>
    <ligand>
        <name>ATP</name>
        <dbReference type="ChEBI" id="CHEBI:30616"/>
    </ligand>
</feature>
<keyword evidence="9" id="KW-0206">Cytoskeleton</keyword>
<dbReference type="Pfam" id="PF16540">
    <property type="entry name" value="MKLP1_Arf_bdg"/>
    <property type="match status" value="1"/>
</dbReference>
<evidence type="ECO:0000256" key="10">
    <source>
        <dbReference type="PROSITE-ProRule" id="PRU00283"/>
    </source>
</evidence>
<feature type="compositionally biased region" description="Low complexity" evidence="12">
    <location>
        <begin position="604"/>
        <end position="622"/>
    </location>
</feature>
<feature type="region of interest" description="Disordered" evidence="12">
    <location>
        <begin position="926"/>
        <end position="962"/>
    </location>
</feature>
<keyword evidence="7 11" id="KW-0175">Coiled coil</keyword>
<dbReference type="GO" id="GO:0008574">
    <property type="term" value="F:plus-end-directed microtubule motor activity"/>
    <property type="evidence" value="ECO:0007669"/>
    <property type="project" value="TreeGrafter"/>
</dbReference>
<keyword evidence="2" id="KW-0963">Cytoplasm</keyword>
<evidence type="ECO:0000256" key="9">
    <source>
        <dbReference type="ARBA" id="ARBA00023212"/>
    </source>
</evidence>
<dbReference type="EMBL" id="KE346367">
    <property type="protein sequence ID" value="KJE94425.1"/>
    <property type="molecule type" value="Genomic_DNA"/>
</dbReference>
<protein>
    <submittedName>
        <fullName evidence="14">Kinesin-like protein KIF23</fullName>
    </submittedName>
</protein>
<proteinExistence type="inferred from homology"/>
<feature type="region of interest" description="Disordered" evidence="12">
    <location>
        <begin position="531"/>
        <end position="622"/>
    </location>
</feature>
<dbReference type="GO" id="GO:0005524">
    <property type="term" value="F:ATP binding"/>
    <property type="evidence" value="ECO:0007669"/>
    <property type="project" value="UniProtKB-UniRule"/>
</dbReference>
<evidence type="ECO:0000313" key="14">
    <source>
        <dbReference type="EMBL" id="KJE94425.1"/>
    </source>
</evidence>
<sequence>MSDVKGKAKMLDTPLLRSALSNPSGWRKAKTDALLADERSTSSLASQIVNSAAAVALTSAPAREPLKVYLRMRPVEGDTETCIDILDSSTVGVQAPPTSAYYRSGQARALVKYNFTHVFDQRATQRQVYDTTTSRLVRDLVQGYDSLLFTYGITNAGKTYTMQGTPTEPGILGRVLDVVFNSVRSQQASPMTIKPNGTNGFTLQSEAKAIEERRQAKASAQKSGRRVQFGQDIVHENGADGARLLSDGTVLEVDPDCCYTVMVTYAEVYNEHCYDLLEEAPATSSTFKRTSRPIAQDTAHSRYIKGLREVEVRSTEEAFELLRLGQRNRQVASTQLNYESSRSHSIFGIRLVCVPLDATGGQVLLNPKFIRVSSLSLVDLAGSERCARTKNTGQRLIEAGAINTSLMALNACLNQLRAVQQSASASLNTSMVQDVDSPAATPKKVIYRGSKLTHLFQNFFEGHGKVAMIVCVNPAAVEHDETIQVLKFSDVAQDVSTVVQTPVKHDTGLTPGRGEANRLINKAKAALRFDAADDEDDEDVETERAASQRRAAATSSSSALKRSGSSSSLAATNAASSSKRTFDESESDEGSPVRETEARKARRTGQQTSPTSTASSSAWSSVSVGRPSIVIGDMTRDLLSGEESLDRHAAQLRAQVDLLTRNYDSHFKQAQKVIQAQEQTYRNTMEERARQAELRIQELQRSLAESTQALTEAHQSSQILNSMVKTLEDTCAALKEQNKRVQQELLHKERAQEEMLQRLEMQEREIRRGAAAKEQAEVENAALSKEIHSLEIAFKELEEEKKREMNELRLAVVERIQQEKEGWKREMESSMVKELSAVESQLFLERDLKTKLNSKLDEIRHLLEAPSHLEPVLDQVRLLKQNGAAAKLNQIAVAAVSSSSLLAGVSGNNTASGSVVSLSNVGIRDPTVSERDRKKSAPRVLNHVPDGTIEPDTIMSPIIPNKKTTASPSLKNMLTKFTKKVKTPQYVVHHQDIDDNKRLTSSLYKGTVSKSISSQGISVQLTGVESLSAGSPLDPPVAFPASAVVATGEDARELAEARAAETGSLGGDSMSVRSFGADDDSDDDEDSDEYENGGDNVSVASVELLRGKSTRRDSTGSVSSISSTKSKSESIREKCSVGVQGNGAMAPSIVHTSNRTPKKTGFFSKKH</sequence>
<feature type="compositionally biased region" description="Low complexity" evidence="12">
    <location>
        <begin position="1115"/>
        <end position="1125"/>
    </location>
</feature>
<evidence type="ECO:0000256" key="3">
    <source>
        <dbReference type="ARBA" id="ARBA00022553"/>
    </source>
</evidence>
<dbReference type="SUPFAM" id="SSF52540">
    <property type="entry name" value="P-loop containing nucleoside triphosphate hydrolases"/>
    <property type="match status" value="1"/>
</dbReference>
<reference evidence="15" key="1">
    <citation type="submission" date="2011-02" db="EMBL/GenBank/DDBJ databases">
        <title>The Genome Sequence of Capsaspora owczarzaki ATCC 30864.</title>
        <authorList>
            <person name="Russ C."/>
            <person name="Cuomo C."/>
            <person name="Burger G."/>
            <person name="Gray M.W."/>
            <person name="Holland P.W.H."/>
            <person name="King N."/>
            <person name="Lang F.B.F."/>
            <person name="Roger A.J."/>
            <person name="Ruiz-Trillo I."/>
            <person name="Young S.K."/>
            <person name="Zeng Q."/>
            <person name="Gargeya S."/>
            <person name="Alvarado L."/>
            <person name="Berlin A."/>
            <person name="Chapman S.B."/>
            <person name="Chen Z."/>
            <person name="Freedman E."/>
            <person name="Gellesch M."/>
            <person name="Goldberg J."/>
            <person name="Griggs A."/>
            <person name="Gujja S."/>
            <person name="Heilman E."/>
            <person name="Heiman D."/>
            <person name="Howarth C."/>
            <person name="Mehta T."/>
            <person name="Neiman D."/>
            <person name="Pearson M."/>
            <person name="Roberts A."/>
            <person name="Saif S."/>
            <person name="Shea T."/>
            <person name="Shenoy N."/>
            <person name="Sisk P."/>
            <person name="Stolte C."/>
            <person name="Sykes S."/>
            <person name="White J."/>
            <person name="Yandava C."/>
            <person name="Haas B."/>
            <person name="Nusbaum C."/>
            <person name="Birren B."/>
        </authorList>
    </citation>
    <scope>NUCLEOTIDE SEQUENCE</scope>
    <source>
        <strain evidence="15">ATCC 30864</strain>
    </source>
</reference>
<dbReference type="InterPro" id="IPR027417">
    <property type="entry name" value="P-loop_NTPase"/>
</dbReference>
<dbReference type="OrthoDB" id="2403182at2759"/>
<keyword evidence="5 10" id="KW-0547">Nucleotide-binding</keyword>
<evidence type="ECO:0000313" key="15">
    <source>
        <dbReference type="Proteomes" id="UP000008743"/>
    </source>
</evidence>
<feature type="compositionally biased region" description="Low complexity" evidence="12">
    <location>
        <begin position="548"/>
        <end position="578"/>
    </location>
</feature>
<keyword evidence="3" id="KW-0597">Phosphoprotein</keyword>
<dbReference type="PROSITE" id="PS50067">
    <property type="entry name" value="KINESIN_MOTOR_2"/>
    <property type="match status" value="1"/>
</dbReference>
<name>A0A0D2WRB9_CAPO3</name>
<feature type="coiled-coil region" evidence="11">
    <location>
        <begin position="667"/>
        <end position="833"/>
    </location>
</feature>
<evidence type="ECO:0000256" key="7">
    <source>
        <dbReference type="ARBA" id="ARBA00023054"/>
    </source>
</evidence>
<dbReference type="Gene3D" id="2.60.40.4330">
    <property type="entry name" value="Kinesin-like protein Kif23, Arf6-interacting domain"/>
    <property type="match status" value="1"/>
</dbReference>
<dbReference type="RefSeq" id="XP_004346753.1">
    <property type="nucleotide sequence ID" value="XM_004346703.2"/>
</dbReference>
<dbReference type="PANTHER" id="PTHR47970:SF29">
    <property type="entry name" value="KINESIN FAMILY MEMBER 20B"/>
    <property type="match status" value="1"/>
</dbReference>
<evidence type="ECO:0000256" key="4">
    <source>
        <dbReference type="ARBA" id="ARBA00022701"/>
    </source>
</evidence>
<keyword evidence="8 10" id="KW-0505">Motor protein</keyword>
<evidence type="ECO:0000256" key="5">
    <source>
        <dbReference type="ARBA" id="ARBA00022741"/>
    </source>
</evidence>
<feature type="domain" description="Kinesin motor" evidence="13">
    <location>
        <begin position="65"/>
        <end position="495"/>
    </location>
</feature>
<accession>A0A0D2WRB9</accession>
<dbReference type="Gene3D" id="3.40.850.10">
    <property type="entry name" value="Kinesin motor domain"/>
    <property type="match status" value="1"/>
</dbReference>
<evidence type="ECO:0000256" key="2">
    <source>
        <dbReference type="ARBA" id="ARBA00022490"/>
    </source>
</evidence>
<evidence type="ECO:0000256" key="11">
    <source>
        <dbReference type="SAM" id="Coils"/>
    </source>
</evidence>
<evidence type="ECO:0000256" key="12">
    <source>
        <dbReference type="SAM" id="MobiDB-lite"/>
    </source>
</evidence>
<dbReference type="PRINTS" id="PR00380">
    <property type="entry name" value="KINESINHEAVY"/>
</dbReference>
<evidence type="ECO:0000256" key="1">
    <source>
        <dbReference type="ARBA" id="ARBA00004186"/>
    </source>
</evidence>
<dbReference type="InterPro" id="IPR032384">
    <property type="entry name" value="Kif23_Arf-bd"/>
</dbReference>
<dbReference type="SMART" id="SM00129">
    <property type="entry name" value="KISc"/>
    <property type="match status" value="1"/>
</dbReference>